<keyword evidence="3" id="KW-0964">Secreted</keyword>
<evidence type="ECO:0000313" key="9">
    <source>
        <dbReference type="RefSeq" id="XP_031573472.1"/>
    </source>
</evidence>
<dbReference type="PANTHER" id="PTHR12274:SF3">
    <property type="entry name" value="PROGRANULIN"/>
    <property type="match status" value="1"/>
</dbReference>
<dbReference type="InterPro" id="IPR039036">
    <property type="entry name" value="Granulin_fam"/>
</dbReference>
<dbReference type="RefSeq" id="XP_031573469.1">
    <property type="nucleotide sequence ID" value="XM_031717609.1"/>
</dbReference>
<dbReference type="GO" id="GO:0005576">
    <property type="term" value="C:extracellular region"/>
    <property type="evidence" value="ECO:0007669"/>
    <property type="project" value="UniProtKB-SubCell"/>
</dbReference>
<dbReference type="Pfam" id="PF00396">
    <property type="entry name" value="Granulin"/>
    <property type="match status" value="1"/>
</dbReference>
<gene>
    <name evidence="8 9" type="primary">LOC116307378</name>
</gene>
<keyword evidence="4" id="KW-1015">Disulfide bond</keyword>
<feature type="chain" id="PRO_5044653268" evidence="5">
    <location>
        <begin position="31"/>
        <end position="375"/>
    </location>
</feature>
<protein>
    <submittedName>
        <fullName evidence="8 9">Uncharacterized protein LOC116307378</fullName>
    </submittedName>
</protein>
<dbReference type="Gene3D" id="3.40.50.1110">
    <property type="entry name" value="SGNH hydrolase"/>
    <property type="match status" value="1"/>
</dbReference>
<evidence type="ECO:0000313" key="7">
    <source>
        <dbReference type="Proteomes" id="UP000515163"/>
    </source>
</evidence>
<name>A0A6P8J1L6_ACTTE</name>
<accession>A0A6P8J1L6</accession>
<dbReference type="GeneID" id="116307378"/>
<comment type="subcellular location">
    <subcellularLocation>
        <location evidence="1">Secreted</location>
    </subcellularLocation>
</comment>
<evidence type="ECO:0000256" key="3">
    <source>
        <dbReference type="ARBA" id="ARBA00022525"/>
    </source>
</evidence>
<dbReference type="Proteomes" id="UP000515163">
    <property type="component" value="Unplaced"/>
</dbReference>
<dbReference type="AlphaFoldDB" id="A0A6P8J1L6"/>
<keyword evidence="5" id="KW-0732">Signal</keyword>
<dbReference type="SMART" id="SM00277">
    <property type="entry name" value="GRAN"/>
    <property type="match status" value="1"/>
</dbReference>
<dbReference type="InterPro" id="IPR037277">
    <property type="entry name" value="Granulin_sf"/>
</dbReference>
<dbReference type="Gene3D" id="2.10.25.160">
    <property type="entry name" value="Granulin"/>
    <property type="match status" value="1"/>
</dbReference>
<keyword evidence="7" id="KW-1185">Reference proteome</keyword>
<evidence type="ECO:0000259" key="6">
    <source>
        <dbReference type="PROSITE" id="PS00799"/>
    </source>
</evidence>
<evidence type="ECO:0000256" key="4">
    <source>
        <dbReference type="ARBA" id="ARBA00023157"/>
    </source>
</evidence>
<proteinExistence type="inferred from homology"/>
<evidence type="ECO:0000256" key="1">
    <source>
        <dbReference type="ARBA" id="ARBA00004613"/>
    </source>
</evidence>
<dbReference type="PROSITE" id="PS00799">
    <property type="entry name" value="GRANULINS"/>
    <property type="match status" value="1"/>
</dbReference>
<dbReference type="SUPFAM" id="SSF52266">
    <property type="entry name" value="SGNH hydrolase"/>
    <property type="match status" value="1"/>
</dbReference>
<sequence>MDFLKLSKLVSVFFFFWFLCSSGRRQDGLAHPVDNFADKSLNVSASRVCKPGPSLTNAPQTKKCLVIGDSVSIGYTPWLETSLQNLCQVYHAPWDTADGGALDTKYAVECLSLFLASNVLQKIQYDVIVFNFGIHDVNYDGFPEEFTDEKMYRKNLISIKESLQATGSKMGYVLTTPIPYNITINDRVKRYNTVARQVMASGQPVPTADLYNWVVLVCGEPPYNSCVIADKQPSPHYTRQGYKYLSVLVEGLFRDLQIDINRNGTEFLTERKHGIKAQVSNHINQLINKKHPNKDTSFLSCKDTTGKTVTKCPQTMTCSPCKYSMTGWGCCPLSNAVSCKDGRHCCPEGYECDPLCTIELCFCIKEENDDTINKI</sequence>
<organism evidence="7 9">
    <name type="scientific">Actinia tenebrosa</name>
    <name type="common">Australian red waratah sea anemone</name>
    <dbReference type="NCBI Taxonomy" id="6105"/>
    <lineage>
        <taxon>Eukaryota</taxon>
        <taxon>Metazoa</taxon>
        <taxon>Cnidaria</taxon>
        <taxon>Anthozoa</taxon>
        <taxon>Hexacorallia</taxon>
        <taxon>Actiniaria</taxon>
        <taxon>Actiniidae</taxon>
        <taxon>Actinia</taxon>
    </lineage>
</organism>
<evidence type="ECO:0000256" key="5">
    <source>
        <dbReference type="SAM" id="SignalP"/>
    </source>
</evidence>
<feature type="domain" description="Granulins" evidence="6">
    <location>
        <begin position="339"/>
        <end position="352"/>
    </location>
</feature>
<dbReference type="PANTHER" id="PTHR12274">
    <property type="entry name" value="GRANULIN"/>
    <property type="match status" value="1"/>
</dbReference>
<dbReference type="CDD" id="cd00229">
    <property type="entry name" value="SGNH_hydrolase"/>
    <property type="match status" value="1"/>
</dbReference>
<comment type="similarity">
    <text evidence="2">Belongs to the granulin family.</text>
</comment>
<dbReference type="InterPro" id="IPR000118">
    <property type="entry name" value="Granulin"/>
</dbReference>
<dbReference type="RefSeq" id="XP_031573472.1">
    <property type="nucleotide sequence ID" value="XM_031717612.1"/>
</dbReference>
<evidence type="ECO:0000256" key="2">
    <source>
        <dbReference type="ARBA" id="ARBA00010093"/>
    </source>
</evidence>
<dbReference type="OrthoDB" id="5949339at2759"/>
<reference evidence="8 9" key="1">
    <citation type="submission" date="2025-04" db="UniProtKB">
        <authorList>
            <consortium name="RefSeq"/>
        </authorList>
    </citation>
    <scope>IDENTIFICATION</scope>
    <source>
        <tissue evidence="8 9">Tentacle</tissue>
    </source>
</reference>
<dbReference type="InterPro" id="IPR036514">
    <property type="entry name" value="SGNH_hydro_sf"/>
</dbReference>
<feature type="signal peptide" evidence="5">
    <location>
        <begin position="1"/>
        <end position="30"/>
    </location>
</feature>
<dbReference type="KEGG" id="aten:116307378"/>
<evidence type="ECO:0000313" key="8">
    <source>
        <dbReference type="RefSeq" id="XP_031573469.1"/>
    </source>
</evidence>